<organism evidence="5 6">
    <name type="scientific">Aureimonas ureilytica</name>
    <dbReference type="NCBI Taxonomy" id="401562"/>
    <lineage>
        <taxon>Bacteria</taxon>
        <taxon>Pseudomonadati</taxon>
        <taxon>Pseudomonadota</taxon>
        <taxon>Alphaproteobacteria</taxon>
        <taxon>Hyphomicrobiales</taxon>
        <taxon>Aurantimonadaceae</taxon>
        <taxon>Aureimonas</taxon>
    </lineage>
</organism>
<dbReference type="SUPFAM" id="SSF52540">
    <property type="entry name" value="P-loop containing nucleoside triphosphate hydrolases"/>
    <property type="match status" value="1"/>
</dbReference>
<evidence type="ECO:0000256" key="1">
    <source>
        <dbReference type="ARBA" id="ARBA00022448"/>
    </source>
</evidence>
<dbReference type="Pfam" id="PF08402">
    <property type="entry name" value="TOBE_2"/>
    <property type="match status" value="1"/>
</dbReference>
<dbReference type="SUPFAM" id="SSF50331">
    <property type="entry name" value="MOP-like"/>
    <property type="match status" value="1"/>
</dbReference>
<dbReference type="InterPro" id="IPR008995">
    <property type="entry name" value="Mo/tungstate-bd_C_term_dom"/>
</dbReference>
<accession>A0A175RK71</accession>
<dbReference type="Pfam" id="PF00005">
    <property type="entry name" value="ABC_tran"/>
    <property type="match status" value="1"/>
</dbReference>
<name>A0A175RK71_9HYPH</name>
<dbReference type="AlphaFoldDB" id="A0A175RK71"/>
<evidence type="ECO:0000313" key="5">
    <source>
        <dbReference type="EMBL" id="KTR03192.1"/>
    </source>
</evidence>
<evidence type="ECO:0000256" key="2">
    <source>
        <dbReference type="ARBA" id="ARBA00022741"/>
    </source>
</evidence>
<keyword evidence="1" id="KW-0813">Transport</keyword>
<evidence type="ECO:0000259" key="4">
    <source>
        <dbReference type="PROSITE" id="PS50893"/>
    </source>
</evidence>
<dbReference type="Gene3D" id="3.40.50.300">
    <property type="entry name" value="P-loop containing nucleotide triphosphate hydrolases"/>
    <property type="match status" value="1"/>
</dbReference>
<protein>
    <recommendedName>
        <fullName evidence="4">ABC transporter domain-containing protein</fullName>
    </recommendedName>
</protein>
<feature type="domain" description="ABC transporter" evidence="4">
    <location>
        <begin position="5"/>
        <end position="235"/>
    </location>
</feature>
<dbReference type="InterPro" id="IPR003439">
    <property type="entry name" value="ABC_transporter-like_ATP-bd"/>
</dbReference>
<dbReference type="GO" id="GO:0016887">
    <property type="term" value="F:ATP hydrolysis activity"/>
    <property type="evidence" value="ECO:0007669"/>
    <property type="project" value="InterPro"/>
</dbReference>
<sequence>MSATIDIQRLGKHYHGKPALQDVNLSIAAGEMIALLGASGCGKTTLLRCIAGLASPDEGRILFGGRDITHMPTQKRPIGMVFQAYALFPNMTVTENIGFPLKVRGADAAKIRARAGELIELVGLSERAGHYPNQLSGGQQQRTALARALASDPDVLLLDEPLSALDAVVRDHLRDEIRRIQQRVGTTAIIVTHDQSEALAMADRIAVMRAGRLEEVASPDALYERPGSAFTAGFIGGRNRLELPVRGGRARLGAIEFEVAGSPERAGIFLRAEDIHRNASGVGEPAEVEARLFQGQTTRFYLQLKGEEGPLRLRVDWPSRDCADLAPGARVHVAIDPKDAHVFPI</sequence>
<keyword evidence="6" id="KW-1185">Reference proteome</keyword>
<dbReference type="PATRIC" id="fig|401562.4.peg.3812"/>
<comment type="caution">
    <text evidence="5">The sequence shown here is derived from an EMBL/GenBank/DDBJ whole genome shotgun (WGS) entry which is preliminary data.</text>
</comment>
<dbReference type="InterPro" id="IPR003593">
    <property type="entry name" value="AAA+_ATPase"/>
</dbReference>
<dbReference type="PANTHER" id="PTHR42781:SF4">
    <property type="entry name" value="SPERMIDINE_PUTRESCINE IMPORT ATP-BINDING PROTEIN POTA"/>
    <property type="match status" value="1"/>
</dbReference>
<proteinExistence type="predicted"/>
<keyword evidence="3" id="KW-0067">ATP-binding</keyword>
<dbReference type="InterPro" id="IPR027417">
    <property type="entry name" value="P-loop_NTPase"/>
</dbReference>
<dbReference type="PANTHER" id="PTHR42781">
    <property type="entry name" value="SPERMIDINE/PUTRESCINE IMPORT ATP-BINDING PROTEIN POTA"/>
    <property type="match status" value="1"/>
</dbReference>
<reference evidence="5 6" key="1">
    <citation type="journal article" date="2016" name="Front. Microbiol.">
        <title>Genomic Resource of Rice Seed Associated Bacteria.</title>
        <authorList>
            <person name="Midha S."/>
            <person name="Bansal K."/>
            <person name="Sharma S."/>
            <person name="Kumar N."/>
            <person name="Patil P.P."/>
            <person name="Chaudhry V."/>
            <person name="Patil P.B."/>
        </authorList>
    </citation>
    <scope>NUCLEOTIDE SEQUENCE [LARGE SCALE GENOMIC DNA]</scope>
    <source>
        <strain evidence="5 6">NS365</strain>
    </source>
</reference>
<dbReference type="PROSITE" id="PS50893">
    <property type="entry name" value="ABC_TRANSPORTER_2"/>
    <property type="match status" value="1"/>
</dbReference>
<dbReference type="FunFam" id="3.40.50.300:FF:000425">
    <property type="entry name" value="Probable ABC transporter, ATP-binding subunit"/>
    <property type="match status" value="1"/>
</dbReference>
<dbReference type="InterPro" id="IPR050093">
    <property type="entry name" value="ABC_SmlMolc_Importer"/>
</dbReference>
<dbReference type="InterPro" id="IPR013611">
    <property type="entry name" value="Transp-assoc_OB_typ2"/>
</dbReference>
<evidence type="ECO:0000256" key="3">
    <source>
        <dbReference type="ARBA" id="ARBA00022840"/>
    </source>
</evidence>
<keyword evidence="2" id="KW-0547">Nucleotide-binding</keyword>
<gene>
    <name evidence="5" type="ORF">NS365_19320</name>
</gene>
<dbReference type="RefSeq" id="WP_058601929.1">
    <property type="nucleotide sequence ID" value="NZ_LDQA01000057.1"/>
</dbReference>
<dbReference type="GO" id="GO:0043190">
    <property type="term" value="C:ATP-binding cassette (ABC) transporter complex"/>
    <property type="evidence" value="ECO:0007669"/>
    <property type="project" value="InterPro"/>
</dbReference>
<dbReference type="GO" id="GO:0005524">
    <property type="term" value="F:ATP binding"/>
    <property type="evidence" value="ECO:0007669"/>
    <property type="project" value="UniProtKB-KW"/>
</dbReference>
<dbReference type="SMART" id="SM00382">
    <property type="entry name" value="AAA"/>
    <property type="match status" value="1"/>
</dbReference>
<dbReference type="GO" id="GO:0022857">
    <property type="term" value="F:transmembrane transporter activity"/>
    <property type="evidence" value="ECO:0007669"/>
    <property type="project" value="InterPro"/>
</dbReference>
<dbReference type="Proteomes" id="UP000078529">
    <property type="component" value="Unassembled WGS sequence"/>
</dbReference>
<evidence type="ECO:0000313" key="6">
    <source>
        <dbReference type="Proteomes" id="UP000078529"/>
    </source>
</evidence>
<dbReference type="EMBL" id="LDQA01000057">
    <property type="protein sequence ID" value="KTR03192.1"/>
    <property type="molecule type" value="Genomic_DNA"/>
</dbReference>
<dbReference type="GO" id="GO:0015697">
    <property type="term" value="P:quaternary ammonium group transport"/>
    <property type="evidence" value="ECO:0007669"/>
    <property type="project" value="UniProtKB-ARBA"/>
</dbReference>